<dbReference type="SUPFAM" id="SSF53649">
    <property type="entry name" value="Alkaline phosphatase-like"/>
    <property type="match status" value="1"/>
</dbReference>
<dbReference type="Gene3D" id="3.40.720.10">
    <property type="entry name" value="Alkaline Phosphatase, subunit A"/>
    <property type="match status" value="1"/>
</dbReference>
<organism evidence="4">
    <name type="scientific">marine sediment metagenome</name>
    <dbReference type="NCBI Taxonomy" id="412755"/>
    <lineage>
        <taxon>unclassified sequences</taxon>
        <taxon>metagenomes</taxon>
        <taxon>ecological metagenomes</taxon>
    </lineage>
</organism>
<dbReference type="GO" id="GO:0005737">
    <property type="term" value="C:cytoplasm"/>
    <property type="evidence" value="ECO:0007669"/>
    <property type="project" value="TreeGrafter"/>
</dbReference>
<dbReference type="GO" id="GO:0004423">
    <property type="term" value="F:iduronate-2-sulfatase activity"/>
    <property type="evidence" value="ECO:0007669"/>
    <property type="project" value="TreeGrafter"/>
</dbReference>
<dbReference type="Pfam" id="PF00884">
    <property type="entry name" value="Sulfatase"/>
    <property type="match status" value="1"/>
</dbReference>
<dbReference type="PANTHER" id="PTHR45953">
    <property type="entry name" value="IDURONATE 2-SULFATASE"/>
    <property type="match status" value="1"/>
</dbReference>
<evidence type="ECO:0000256" key="2">
    <source>
        <dbReference type="ARBA" id="ARBA00022801"/>
    </source>
</evidence>
<dbReference type="AlphaFoldDB" id="X1ATU0"/>
<comment type="caution">
    <text evidence="4">The sequence shown here is derived from an EMBL/GenBank/DDBJ whole genome shotgun (WGS) entry which is preliminary data.</text>
</comment>
<dbReference type="InterPro" id="IPR017850">
    <property type="entry name" value="Alkaline_phosphatase_core_sf"/>
</dbReference>
<proteinExistence type="predicted"/>
<gene>
    <name evidence="4" type="ORF">S01H4_22269</name>
</gene>
<evidence type="ECO:0000313" key="4">
    <source>
        <dbReference type="EMBL" id="GAG86140.1"/>
    </source>
</evidence>
<dbReference type="InterPro" id="IPR000917">
    <property type="entry name" value="Sulfatase_N"/>
</dbReference>
<feature type="domain" description="Sulfatase N-terminal" evidence="3">
    <location>
        <begin position="1"/>
        <end position="274"/>
    </location>
</feature>
<name>X1ATU0_9ZZZZ</name>
<reference evidence="4" key="1">
    <citation type="journal article" date="2014" name="Front. Microbiol.">
        <title>High frequency of phylogenetically diverse reductive dehalogenase-homologous genes in deep subseafloor sedimentary metagenomes.</title>
        <authorList>
            <person name="Kawai M."/>
            <person name="Futagami T."/>
            <person name="Toyoda A."/>
            <person name="Takaki Y."/>
            <person name="Nishi S."/>
            <person name="Hori S."/>
            <person name="Arai W."/>
            <person name="Tsubouchi T."/>
            <person name="Morono Y."/>
            <person name="Uchiyama I."/>
            <person name="Ito T."/>
            <person name="Fujiyama A."/>
            <person name="Inagaki F."/>
            <person name="Takami H."/>
        </authorList>
    </citation>
    <scope>NUCLEOTIDE SEQUENCE</scope>
    <source>
        <strain evidence="4">Expedition CK06-06</strain>
    </source>
</reference>
<dbReference type="GO" id="GO:0046872">
    <property type="term" value="F:metal ion binding"/>
    <property type="evidence" value="ECO:0007669"/>
    <property type="project" value="UniProtKB-KW"/>
</dbReference>
<dbReference type="EMBL" id="BART01010179">
    <property type="protein sequence ID" value="GAG86140.1"/>
    <property type="molecule type" value="Genomic_DNA"/>
</dbReference>
<feature type="non-terminal residue" evidence="4">
    <location>
        <position position="342"/>
    </location>
</feature>
<keyword evidence="2" id="KW-0378">Hydrolase</keyword>
<dbReference type="PANTHER" id="PTHR45953:SF1">
    <property type="entry name" value="IDURONATE 2-SULFATASE"/>
    <property type="match status" value="1"/>
</dbReference>
<keyword evidence="1" id="KW-0479">Metal-binding</keyword>
<sequence length="342" mass="39744">FTGQYVHSNNHRSLYQLLQPHEENLFKFLKDKGYEVIWIGRNDLFRKDSIKGSISKRFRIKTKSYKTNPYPLNHSMRKSFYFGERTEEESKDIDYYITQEAINYLNSNPGKPFCLLIAMNFPHPPYTVEAPFFSMYDRENVPAPIPSKLEDKPEFMRLIQERYGLTNFTKEDFKEIIATYYGMVSRVDHQFGLIIKQLKEIGAYNNSAIAFFADHGDFLGDYGLTEKWPTAFQDCLINIPLILKIPGIERKNVIYDQLVQSIDIFPTILDIAQINTQYTHFGKNLIPLLQGHVTKVRNAVFAEGGYNPREPQCFEPVISSPELIGIGIYYDKTNIPKEDRST</sequence>
<accession>X1ATU0</accession>
<protein>
    <recommendedName>
        <fullName evidence="3">Sulfatase N-terminal domain-containing protein</fullName>
    </recommendedName>
</protein>
<evidence type="ECO:0000259" key="3">
    <source>
        <dbReference type="Pfam" id="PF00884"/>
    </source>
</evidence>
<evidence type="ECO:0000256" key="1">
    <source>
        <dbReference type="ARBA" id="ARBA00022723"/>
    </source>
</evidence>
<feature type="non-terminal residue" evidence="4">
    <location>
        <position position="1"/>
    </location>
</feature>